<dbReference type="GO" id="GO:0008270">
    <property type="term" value="F:zinc ion binding"/>
    <property type="evidence" value="ECO:0007669"/>
    <property type="project" value="InterPro"/>
</dbReference>
<organism evidence="5 6">
    <name type="scientific">Fusarium piperis</name>
    <dbReference type="NCBI Taxonomy" id="1435070"/>
    <lineage>
        <taxon>Eukaryota</taxon>
        <taxon>Fungi</taxon>
        <taxon>Dikarya</taxon>
        <taxon>Ascomycota</taxon>
        <taxon>Pezizomycotina</taxon>
        <taxon>Sordariomycetes</taxon>
        <taxon>Hypocreomycetidae</taxon>
        <taxon>Hypocreales</taxon>
        <taxon>Nectriaceae</taxon>
        <taxon>Fusarium</taxon>
        <taxon>Fusarium solani species complex</taxon>
    </lineage>
</organism>
<dbReference type="OrthoDB" id="1924787at2759"/>
<dbReference type="SMART" id="SM00906">
    <property type="entry name" value="Fungal_trans"/>
    <property type="match status" value="1"/>
</dbReference>
<dbReference type="CDD" id="cd12148">
    <property type="entry name" value="fungal_TF_MHR"/>
    <property type="match status" value="1"/>
</dbReference>
<comment type="caution">
    <text evidence="5">The sequence shown here is derived from an EMBL/GenBank/DDBJ whole genome shotgun (WGS) entry which is preliminary data.</text>
</comment>
<dbReference type="AlphaFoldDB" id="A0A9W9BSW0"/>
<dbReference type="PANTHER" id="PTHR31668:SF10">
    <property type="entry name" value="ZN(II)2CYS6 TRANSCRIPTION FACTOR (EUROFUNG)"/>
    <property type="match status" value="1"/>
</dbReference>
<dbReference type="GO" id="GO:0006351">
    <property type="term" value="P:DNA-templated transcription"/>
    <property type="evidence" value="ECO:0007669"/>
    <property type="project" value="InterPro"/>
</dbReference>
<dbReference type="SUPFAM" id="SSF57701">
    <property type="entry name" value="Zn2/Cys6 DNA-binding domain"/>
    <property type="match status" value="1"/>
</dbReference>
<dbReference type="InterPro" id="IPR001138">
    <property type="entry name" value="Zn2Cys6_DnaBD"/>
</dbReference>
<protein>
    <recommendedName>
        <fullName evidence="4">Zn(2)-C6 fungal-type domain-containing protein</fullName>
    </recommendedName>
</protein>
<feature type="region of interest" description="Disordered" evidence="3">
    <location>
        <begin position="68"/>
        <end position="96"/>
    </location>
</feature>
<keyword evidence="1" id="KW-0479">Metal-binding</keyword>
<dbReference type="SMART" id="SM00066">
    <property type="entry name" value="GAL4"/>
    <property type="match status" value="1"/>
</dbReference>
<keyword evidence="2" id="KW-0539">Nucleus</keyword>
<evidence type="ECO:0000313" key="6">
    <source>
        <dbReference type="Proteomes" id="UP001140502"/>
    </source>
</evidence>
<feature type="domain" description="Zn(2)-C6 fungal-type" evidence="4">
    <location>
        <begin position="34"/>
        <end position="66"/>
    </location>
</feature>
<dbReference type="GO" id="GO:0005634">
    <property type="term" value="C:nucleus"/>
    <property type="evidence" value="ECO:0007669"/>
    <property type="project" value="TreeGrafter"/>
</dbReference>
<proteinExistence type="predicted"/>
<dbReference type="EMBL" id="JAPEUR010000020">
    <property type="protein sequence ID" value="KAJ4327693.1"/>
    <property type="molecule type" value="Genomic_DNA"/>
</dbReference>
<evidence type="ECO:0000313" key="5">
    <source>
        <dbReference type="EMBL" id="KAJ4327693.1"/>
    </source>
</evidence>
<evidence type="ECO:0000256" key="1">
    <source>
        <dbReference type="ARBA" id="ARBA00022723"/>
    </source>
</evidence>
<dbReference type="PROSITE" id="PS50048">
    <property type="entry name" value="ZN2_CY6_FUNGAL_2"/>
    <property type="match status" value="1"/>
</dbReference>
<name>A0A9W9BSW0_9HYPO</name>
<keyword evidence="6" id="KW-1185">Reference proteome</keyword>
<evidence type="ECO:0000256" key="2">
    <source>
        <dbReference type="ARBA" id="ARBA00023242"/>
    </source>
</evidence>
<dbReference type="Proteomes" id="UP001140502">
    <property type="component" value="Unassembled WGS sequence"/>
</dbReference>
<dbReference type="InterPro" id="IPR007219">
    <property type="entry name" value="XnlR_reg_dom"/>
</dbReference>
<evidence type="ECO:0000259" key="4">
    <source>
        <dbReference type="PROSITE" id="PS50048"/>
    </source>
</evidence>
<gene>
    <name evidence="5" type="ORF">N0V84_001800</name>
</gene>
<accession>A0A9W9BSW0</accession>
<feature type="compositionally biased region" description="Polar residues" evidence="3">
    <location>
        <begin position="1"/>
        <end position="12"/>
    </location>
</feature>
<reference evidence="5" key="1">
    <citation type="submission" date="2022-10" db="EMBL/GenBank/DDBJ databases">
        <title>Tapping the CABI collections for fungal endophytes: first genome assemblies for Collariella, Neodidymelliopsis, Ascochyta clinopodiicola, Didymella pomorum, Didymosphaeria variabile, Neocosmospora piperis and Neocucurbitaria cava.</title>
        <authorList>
            <person name="Hill R."/>
        </authorList>
    </citation>
    <scope>NUCLEOTIDE SEQUENCE</scope>
    <source>
        <strain evidence="5">IMI 366586</strain>
    </source>
</reference>
<feature type="region of interest" description="Disordered" evidence="3">
    <location>
        <begin position="1"/>
        <end position="22"/>
    </location>
</feature>
<dbReference type="GO" id="GO:0003677">
    <property type="term" value="F:DNA binding"/>
    <property type="evidence" value="ECO:0007669"/>
    <property type="project" value="InterPro"/>
</dbReference>
<sequence>MDQYDIQLSTTPPSQPNARAVAGSRRYRSKSQRPCDLCRARKVLCNIPEPGQPCQLCERTSRLCTFVGNPGKKQRERARESRAQSGGTPPVAPPARESVAFTGTIQVSEQPVVDDSGHVQAGGQVAGEDLPRLDTIISDAIWSNQGGMDWDLSMNHTALPSIENGDRAFQFLGDGELPDLGRLEGDSPLDHLQNMEAMNRMSTETSSSPGVPVQRLSLDKRPDNFTQLIGYSNESDPFCLEHFPYNDREEVDFFRVTYRRFSARNSQVPGYPPLHFLQSQTETAIEARRVIDECMSANDDRENLEKLVDKTSGVALVKLYFRFIFESLPILSRSLVLQDIEAFVAEAPTGLLAGIYALASPFTAWDEKLCLSSAYSKPNIDALWKISYTCLQRELHFPRLSTIQIFILLINHMPFDTAVVESPFFWSIAASMLAMAQSLGLNVDPTGWNLPPWEIRLRRRLWWIVVVEHTWRSITHGRSSMLHDDDWDVSPPTPDDFVIDTNISPLQDTGHQDPDYFIHMCSLTGISMSVCRLFFSLRAVSRPQALDTLIEQARGPRQKLLDWLENLPESLRIQHVADNDAAADDSVKSHASLYVAYYTTHILVLRALLRPIVNSSIHLDHLQPSVGTVLQASRGLVQTVIKFIRSLDASRQSAFWPSYTRHCLSYPGLFCYMLCSQQREPHMTSLDQNLLATWRRTLRTRVQSWPLLRFATVKVDALYWKKLH</sequence>
<dbReference type="InterPro" id="IPR036864">
    <property type="entry name" value="Zn2-C6_fun-type_DNA-bd_sf"/>
</dbReference>
<dbReference type="Pfam" id="PF04082">
    <property type="entry name" value="Fungal_trans"/>
    <property type="match status" value="1"/>
</dbReference>
<dbReference type="InterPro" id="IPR050797">
    <property type="entry name" value="Carb_Metab_Trans_Reg"/>
</dbReference>
<dbReference type="GO" id="GO:0001080">
    <property type="term" value="P:nitrogen catabolite activation of transcription from RNA polymerase II promoter"/>
    <property type="evidence" value="ECO:0007669"/>
    <property type="project" value="TreeGrafter"/>
</dbReference>
<dbReference type="PROSITE" id="PS00463">
    <property type="entry name" value="ZN2_CY6_FUNGAL_1"/>
    <property type="match status" value="1"/>
</dbReference>
<evidence type="ECO:0000256" key="3">
    <source>
        <dbReference type="SAM" id="MobiDB-lite"/>
    </source>
</evidence>
<dbReference type="PANTHER" id="PTHR31668">
    <property type="entry name" value="GLUCOSE TRANSPORT TRANSCRIPTION REGULATOR RGT1-RELATED-RELATED"/>
    <property type="match status" value="1"/>
</dbReference>
<dbReference type="CDD" id="cd00067">
    <property type="entry name" value="GAL4"/>
    <property type="match status" value="1"/>
</dbReference>
<dbReference type="GO" id="GO:0000981">
    <property type="term" value="F:DNA-binding transcription factor activity, RNA polymerase II-specific"/>
    <property type="evidence" value="ECO:0007669"/>
    <property type="project" value="InterPro"/>
</dbReference>